<dbReference type="EMBL" id="JAXQNO010000011">
    <property type="protein sequence ID" value="KAK4789190.1"/>
    <property type="molecule type" value="Genomic_DNA"/>
</dbReference>
<evidence type="ECO:0000256" key="1">
    <source>
        <dbReference type="SAM" id="MobiDB-lite"/>
    </source>
</evidence>
<reference evidence="2 3" key="1">
    <citation type="journal article" date="2023" name="Hortic Res">
        <title>Pangenome of water caltrop reveals structural variations and asymmetric subgenome divergence after allopolyploidization.</title>
        <authorList>
            <person name="Zhang X."/>
            <person name="Chen Y."/>
            <person name="Wang L."/>
            <person name="Yuan Y."/>
            <person name="Fang M."/>
            <person name="Shi L."/>
            <person name="Lu R."/>
            <person name="Comes H.P."/>
            <person name="Ma Y."/>
            <person name="Chen Y."/>
            <person name="Huang G."/>
            <person name="Zhou Y."/>
            <person name="Zheng Z."/>
            <person name="Qiu Y."/>
        </authorList>
    </citation>
    <scope>NUCLEOTIDE SEQUENCE [LARGE SCALE GENOMIC DNA]</scope>
    <source>
        <strain evidence="2">F231</strain>
    </source>
</reference>
<dbReference type="Proteomes" id="UP001346149">
    <property type="component" value="Unassembled WGS sequence"/>
</dbReference>
<evidence type="ECO:0000313" key="2">
    <source>
        <dbReference type="EMBL" id="KAK4789190.1"/>
    </source>
</evidence>
<organism evidence="2 3">
    <name type="scientific">Trapa natans</name>
    <name type="common">Water chestnut</name>
    <dbReference type="NCBI Taxonomy" id="22666"/>
    <lineage>
        <taxon>Eukaryota</taxon>
        <taxon>Viridiplantae</taxon>
        <taxon>Streptophyta</taxon>
        <taxon>Embryophyta</taxon>
        <taxon>Tracheophyta</taxon>
        <taxon>Spermatophyta</taxon>
        <taxon>Magnoliopsida</taxon>
        <taxon>eudicotyledons</taxon>
        <taxon>Gunneridae</taxon>
        <taxon>Pentapetalae</taxon>
        <taxon>rosids</taxon>
        <taxon>malvids</taxon>
        <taxon>Myrtales</taxon>
        <taxon>Lythraceae</taxon>
        <taxon>Trapa</taxon>
    </lineage>
</organism>
<protein>
    <submittedName>
        <fullName evidence="2">Uncharacterized protein</fullName>
    </submittedName>
</protein>
<feature type="compositionally biased region" description="Basic and acidic residues" evidence="1">
    <location>
        <begin position="83"/>
        <end position="94"/>
    </location>
</feature>
<keyword evidence="3" id="KW-1185">Reference proteome</keyword>
<feature type="compositionally biased region" description="Basic and acidic residues" evidence="1">
    <location>
        <begin position="63"/>
        <end position="75"/>
    </location>
</feature>
<comment type="caution">
    <text evidence="2">The sequence shown here is derived from an EMBL/GenBank/DDBJ whole genome shotgun (WGS) entry which is preliminary data.</text>
</comment>
<dbReference type="AlphaFoldDB" id="A0AAN7M2J9"/>
<feature type="region of interest" description="Disordered" evidence="1">
    <location>
        <begin position="63"/>
        <end position="94"/>
    </location>
</feature>
<proteinExistence type="predicted"/>
<accession>A0AAN7M2J9</accession>
<name>A0AAN7M2J9_TRANT</name>
<sequence>MPITSIQLITDSSDMTRNQEIQRLDEKEPCTLFTTSAEGAEEIPVAEIGGHIEWQRAIMRSRDRRPFKGREKNVMEDPLGFKNQREGKREQEKN</sequence>
<evidence type="ECO:0000313" key="3">
    <source>
        <dbReference type="Proteomes" id="UP001346149"/>
    </source>
</evidence>
<gene>
    <name evidence="2" type="ORF">SAY86_020509</name>
</gene>